<feature type="compositionally biased region" description="Acidic residues" evidence="1">
    <location>
        <begin position="1"/>
        <end position="11"/>
    </location>
</feature>
<gene>
    <name evidence="3" type="primary">LOC106476651</name>
</gene>
<feature type="non-terminal residue" evidence="3">
    <location>
        <position position="1"/>
    </location>
</feature>
<dbReference type="GeneID" id="106476651"/>
<feature type="region of interest" description="Disordered" evidence="1">
    <location>
        <begin position="1"/>
        <end position="91"/>
    </location>
</feature>
<dbReference type="Proteomes" id="UP000694941">
    <property type="component" value="Unplaced"/>
</dbReference>
<keyword evidence="3" id="KW-0067">ATP-binding</keyword>
<keyword evidence="3" id="KW-0547">Nucleotide-binding</keyword>
<keyword evidence="3" id="KW-0347">Helicase</keyword>
<evidence type="ECO:0000256" key="1">
    <source>
        <dbReference type="SAM" id="MobiDB-lite"/>
    </source>
</evidence>
<keyword evidence="3" id="KW-0378">Hydrolase</keyword>
<keyword evidence="2" id="KW-1185">Reference proteome</keyword>
<accession>A0ABM1C1U4</accession>
<organism evidence="2 3">
    <name type="scientific">Limulus polyphemus</name>
    <name type="common">Atlantic horseshoe crab</name>
    <dbReference type="NCBI Taxonomy" id="6850"/>
    <lineage>
        <taxon>Eukaryota</taxon>
        <taxon>Metazoa</taxon>
        <taxon>Ecdysozoa</taxon>
        <taxon>Arthropoda</taxon>
        <taxon>Chelicerata</taxon>
        <taxon>Merostomata</taxon>
        <taxon>Xiphosura</taxon>
        <taxon>Limulidae</taxon>
        <taxon>Limulus</taxon>
    </lineage>
</organism>
<dbReference type="RefSeq" id="XP_013792747.1">
    <property type="nucleotide sequence ID" value="XM_013937293.2"/>
</dbReference>
<reference evidence="3" key="1">
    <citation type="submission" date="2025-08" db="UniProtKB">
        <authorList>
            <consortium name="RefSeq"/>
        </authorList>
    </citation>
    <scope>IDENTIFICATION</scope>
    <source>
        <tissue evidence="3">Muscle</tissue>
    </source>
</reference>
<name>A0ABM1C1U4_LIMPO</name>
<evidence type="ECO:0000313" key="3">
    <source>
        <dbReference type="RefSeq" id="XP_013792747.1"/>
    </source>
</evidence>
<protein>
    <submittedName>
        <fullName evidence="3">Probable ATP-dependent RNA helicase DDX10</fullName>
    </submittedName>
</protein>
<proteinExistence type="predicted"/>
<dbReference type="GO" id="GO:0004386">
    <property type="term" value="F:helicase activity"/>
    <property type="evidence" value="ECO:0007669"/>
    <property type="project" value="UniProtKB-KW"/>
</dbReference>
<evidence type="ECO:0000313" key="2">
    <source>
        <dbReference type="Proteomes" id="UP000694941"/>
    </source>
</evidence>
<sequence>EEENSSSDDEAISAMIDELPDPNKVWGKISEDTMDDKSNSDLESEDESNSSSTEIIERNKRKLQQPSLSVSKRQKRSEEGTSQPLDTGLTLTDDEELALHLLSRT</sequence>
<feature type="compositionally biased region" description="Basic and acidic residues" evidence="1">
    <location>
        <begin position="29"/>
        <end position="40"/>
    </location>
</feature>